<feature type="transmembrane region" description="Helical" evidence="6">
    <location>
        <begin position="88"/>
        <end position="109"/>
    </location>
</feature>
<comment type="subcellular location">
    <subcellularLocation>
        <location evidence="1">Cell membrane</location>
        <topology evidence="1">Multi-pass membrane protein</topology>
    </subcellularLocation>
</comment>
<proteinExistence type="predicted"/>
<dbReference type="RefSeq" id="WP_171184172.1">
    <property type="nucleotide sequence ID" value="NZ_WTPX01000017.1"/>
</dbReference>
<protein>
    <recommendedName>
        <fullName evidence="9">Caa(3)-type oxidase subunit IV</fullName>
    </recommendedName>
</protein>
<feature type="transmembrane region" description="Helical" evidence="6">
    <location>
        <begin position="61"/>
        <end position="82"/>
    </location>
</feature>
<evidence type="ECO:0000256" key="3">
    <source>
        <dbReference type="ARBA" id="ARBA00022692"/>
    </source>
</evidence>
<evidence type="ECO:0000256" key="6">
    <source>
        <dbReference type="SAM" id="Phobius"/>
    </source>
</evidence>
<accession>A0ABX1VAB4</accession>
<evidence type="ECO:0000313" key="7">
    <source>
        <dbReference type="EMBL" id="NNJ24817.1"/>
    </source>
</evidence>
<gene>
    <name evidence="7" type="ORF">LzC2_08770</name>
</gene>
<comment type="caution">
    <text evidence="7">The sequence shown here is derived from an EMBL/GenBank/DDBJ whole genome shotgun (WGS) entry which is preliminary data.</text>
</comment>
<sequence>MASHAEPSPLDPHLVTGHGHDHNPIAHVMPKWMLIAVFSALLALTAATVYFASFELGNYEVLVAMSIATVKAVLVATFFMHLKYDNPLNAAILLFSLIFVGLFIGLSILDTQSYRGDVDEWRANQASEAAGD</sequence>
<organism evidence="7 8">
    <name type="scientific">Alienimonas chondri</name>
    <dbReference type="NCBI Taxonomy" id="2681879"/>
    <lineage>
        <taxon>Bacteria</taxon>
        <taxon>Pseudomonadati</taxon>
        <taxon>Planctomycetota</taxon>
        <taxon>Planctomycetia</taxon>
        <taxon>Planctomycetales</taxon>
        <taxon>Planctomycetaceae</taxon>
        <taxon>Alienimonas</taxon>
    </lineage>
</organism>
<evidence type="ECO:0000313" key="8">
    <source>
        <dbReference type="Proteomes" id="UP000609651"/>
    </source>
</evidence>
<feature type="transmembrane region" description="Helical" evidence="6">
    <location>
        <begin position="32"/>
        <end position="54"/>
    </location>
</feature>
<dbReference type="Pfam" id="PF03626">
    <property type="entry name" value="COX4_pro"/>
    <property type="match status" value="1"/>
</dbReference>
<evidence type="ECO:0008006" key="9">
    <source>
        <dbReference type="Google" id="ProtNLM"/>
    </source>
</evidence>
<keyword evidence="8" id="KW-1185">Reference proteome</keyword>
<evidence type="ECO:0000256" key="5">
    <source>
        <dbReference type="ARBA" id="ARBA00023136"/>
    </source>
</evidence>
<evidence type="ECO:0000256" key="2">
    <source>
        <dbReference type="ARBA" id="ARBA00022475"/>
    </source>
</evidence>
<dbReference type="NCBIfam" id="TIGR02229">
    <property type="entry name" value="caa3_sub_IV"/>
    <property type="match status" value="1"/>
</dbReference>
<evidence type="ECO:0000256" key="4">
    <source>
        <dbReference type="ARBA" id="ARBA00022989"/>
    </source>
</evidence>
<dbReference type="Proteomes" id="UP000609651">
    <property type="component" value="Unassembled WGS sequence"/>
</dbReference>
<keyword evidence="3 6" id="KW-0812">Transmembrane</keyword>
<reference evidence="7 8" key="1">
    <citation type="journal article" date="2020" name="Syst. Appl. Microbiol.">
        <title>Alienimonas chondri sp. nov., a novel planctomycete isolated from the biofilm of the red alga Chondrus crispus.</title>
        <authorList>
            <person name="Vitorino I."/>
            <person name="Albuquerque L."/>
            <person name="Wiegand S."/>
            <person name="Kallscheuer N."/>
            <person name="da Costa M.S."/>
            <person name="Lobo-da-Cunha A."/>
            <person name="Jogler C."/>
            <person name="Lage O.M."/>
        </authorList>
    </citation>
    <scope>NUCLEOTIDE SEQUENCE [LARGE SCALE GENOMIC DNA]</scope>
    <source>
        <strain evidence="7 8">LzC2</strain>
    </source>
</reference>
<name>A0ABX1VAB4_9PLAN</name>
<dbReference type="InterPro" id="IPR011743">
    <property type="entry name" value="Caa3_sub_IV"/>
</dbReference>
<dbReference type="EMBL" id="WTPX01000017">
    <property type="protein sequence ID" value="NNJ24817.1"/>
    <property type="molecule type" value="Genomic_DNA"/>
</dbReference>
<evidence type="ECO:0000256" key="1">
    <source>
        <dbReference type="ARBA" id="ARBA00004651"/>
    </source>
</evidence>
<keyword evidence="4 6" id="KW-1133">Transmembrane helix</keyword>
<keyword evidence="2" id="KW-1003">Cell membrane</keyword>
<dbReference type="InterPro" id="IPR005171">
    <property type="entry name" value="Cyt_c_oxidase_su4_prok"/>
</dbReference>
<keyword evidence="5 6" id="KW-0472">Membrane</keyword>